<dbReference type="RefSeq" id="WP_064981895.1">
    <property type="nucleotide sequence ID" value="NZ_CP033507.1"/>
</dbReference>
<dbReference type="EMBL" id="QZXA01000016">
    <property type="protein sequence ID" value="RJT29153.1"/>
    <property type="molecule type" value="Genomic_DNA"/>
</dbReference>
<name>A0AA93C0T4_9HYPH</name>
<proteinExistence type="predicted"/>
<sequence>MIRQLKDGKCRLYSSKTDEKTGKRRNLGAFETCEAAEKHEREVQYSSGIEGGLFGAYLWRPRWRHAASLRDRFTLNSAKAHGSFASHAVIRADLALVWT</sequence>
<protein>
    <submittedName>
        <fullName evidence="1">Uncharacterized protein</fullName>
    </submittedName>
</protein>
<evidence type="ECO:0000313" key="1">
    <source>
        <dbReference type="EMBL" id="RJT29153.1"/>
    </source>
</evidence>
<evidence type="ECO:0000313" key="2">
    <source>
        <dbReference type="Proteomes" id="UP000275530"/>
    </source>
</evidence>
<dbReference type="Proteomes" id="UP000275530">
    <property type="component" value="Unassembled WGS sequence"/>
</dbReference>
<comment type="caution">
    <text evidence="1">The sequence shown here is derived from an EMBL/GenBank/DDBJ whole genome shotgun (WGS) entry which is preliminary data.</text>
</comment>
<accession>A0AA93C0T4</accession>
<organism evidence="1 2">
    <name type="scientific">Mesorhizobium jarvisii</name>
    <dbReference type="NCBI Taxonomy" id="1777867"/>
    <lineage>
        <taxon>Bacteria</taxon>
        <taxon>Pseudomonadati</taxon>
        <taxon>Pseudomonadota</taxon>
        <taxon>Alphaproteobacteria</taxon>
        <taxon>Hyphomicrobiales</taxon>
        <taxon>Phyllobacteriaceae</taxon>
        <taxon>Mesorhizobium</taxon>
    </lineage>
</organism>
<dbReference type="AlphaFoldDB" id="A0AA93C0T4"/>
<gene>
    <name evidence="1" type="ORF">D3242_29850</name>
</gene>
<keyword evidence="2" id="KW-1185">Reference proteome</keyword>
<reference evidence="1 2" key="1">
    <citation type="submission" date="2018-09" db="EMBL/GenBank/DDBJ databases">
        <title>Mesorhizobium carmichaelinearum sp. nov. isolated from Carmichaelinea spp. root nodules in New Zealand.</title>
        <authorList>
            <person name="De Meyer S.E."/>
        </authorList>
    </citation>
    <scope>NUCLEOTIDE SEQUENCE [LARGE SCALE GENOMIC DNA]</scope>
    <source>
        <strain evidence="1 2">LMG 28313</strain>
    </source>
</reference>